<evidence type="ECO:0000313" key="2">
    <source>
        <dbReference type="Proteomes" id="UP000030645"/>
    </source>
</evidence>
<dbReference type="EMBL" id="KE345919">
    <property type="protein sequence ID" value="EXC20578.1"/>
    <property type="molecule type" value="Genomic_DNA"/>
</dbReference>
<evidence type="ECO:0000313" key="1">
    <source>
        <dbReference type="EMBL" id="EXC20578.1"/>
    </source>
</evidence>
<dbReference type="AlphaFoldDB" id="W9S102"/>
<keyword evidence="2" id="KW-1185">Reference proteome</keyword>
<proteinExistence type="predicted"/>
<dbReference type="Proteomes" id="UP000030645">
    <property type="component" value="Unassembled WGS sequence"/>
</dbReference>
<accession>W9S102</accession>
<gene>
    <name evidence="1" type="ORF">L484_027133</name>
</gene>
<protein>
    <submittedName>
        <fullName evidence="1">Uncharacterized protein</fullName>
    </submittedName>
</protein>
<sequence length="70" mass="7729">MERVDLVVMGEGAMREGGFTTPLREKQVMPSLRFCVCVAVREESLYCLWEFSVAATGIRGRASCQGRCPG</sequence>
<name>W9S102_9ROSA</name>
<reference evidence="2" key="1">
    <citation type="submission" date="2013-01" db="EMBL/GenBank/DDBJ databases">
        <title>Draft Genome Sequence of a Mulberry Tree, Morus notabilis C.K. Schneid.</title>
        <authorList>
            <person name="He N."/>
            <person name="Zhao S."/>
        </authorList>
    </citation>
    <scope>NUCLEOTIDE SEQUENCE</scope>
</reference>
<organism evidence="1 2">
    <name type="scientific">Morus notabilis</name>
    <dbReference type="NCBI Taxonomy" id="981085"/>
    <lineage>
        <taxon>Eukaryota</taxon>
        <taxon>Viridiplantae</taxon>
        <taxon>Streptophyta</taxon>
        <taxon>Embryophyta</taxon>
        <taxon>Tracheophyta</taxon>
        <taxon>Spermatophyta</taxon>
        <taxon>Magnoliopsida</taxon>
        <taxon>eudicotyledons</taxon>
        <taxon>Gunneridae</taxon>
        <taxon>Pentapetalae</taxon>
        <taxon>rosids</taxon>
        <taxon>fabids</taxon>
        <taxon>Rosales</taxon>
        <taxon>Moraceae</taxon>
        <taxon>Moreae</taxon>
        <taxon>Morus</taxon>
    </lineage>
</organism>